<comment type="function">
    <text evidence="8">Required to protect lysosomal transporter MFSD1 from lysosomal proteolysis and for MFSD1 lysosomal localization.</text>
</comment>
<evidence type="ECO:0000256" key="7">
    <source>
        <dbReference type="ARBA" id="ARBA00023228"/>
    </source>
</evidence>
<name>A0AAN8R922_9TELE</name>
<gene>
    <name evidence="12" type="ORF">J4Q44_G00031440</name>
</gene>
<comment type="subunit">
    <text evidence="10">Interacts (via lumenal domain) with lysosomal protein MFSD1; the interaction starts while both proteins are still in the endoplasmic reticulum and is required for stabilization of MFSD1 in lysosomes but has no direct effect on its targeting to lysosomes or transporter activity.</text>
</comment>
<dbReference type="PANTHER" id="PTHR31981:SF1">
    <property type="entry name" value="GLYCOSYLATED LYSOSOMAL MEMBRANE PROTEIN"/>
    <property type="match status" value="1"/>
</dbReference>
<dbReference type="Pfam" id="PF15065">
    <property type="entry name" value="NCU-G1"/>
    <property type="match status" value="1"/>
</dbReference>
<evidence type="ECO:0000256" key="2">
    <source>
        <dbReference type="ARBA" id="ARBA00022692"/>
    </source>
</evidence>
<keyword evidence="4 11" id="KW-1133">Transmembrane helix</keyword>
<feature type="transmembrane region" description="Helical" evidence="11">
    <location>
        <begin position="71"/>
        <end position="92"/>
    </location>
</feature>
<comment type="subcellular location">
    <subcellularLocation>
        <location evidence="9">Lysosome membrane</location>
        <topology evidence="9">Single-pass type I membrane protein</topology>
        <orientation evidence="9">Lumenal side</orientation>
    </subcellularLocation>
</comment>
<evidence type="ECO:0000256" key="11">
    <source>
        <dbReference type="SAM" id="Phobius"/>
    </source>
</evidence>
<comment type="caution">
    <text evidence="12">The sequence shown here is derived from an EMBL/GenBank/DDBJ whole genome shotgun (WGS) entry which is preliminary data.</text>
</comment>
<keyword evidence="7" id="KW-0458">Lysosome</keyword>
<evidence type="ECO:0000313" key="13">
    <source>
        <dbReference type="Proteomes" id="UP001356427"/>
    </source>
</evidence>
<protein>
    <submittedName>
        <fullName evidence="12">Uncharacterized protein</fullName>
    </submittedName>
</protein>
<dbReference type="PANTHER" id="PTHR31981">
    <property type="entry name" value="GLYCOSYLATED LYSOSOMAL MEMBRANE PROTEIN"/>
    <property type="match status" value="1"/>
</dbReference>
<dbReference type="EMBL" id="JAGTTL010000002">
    <property type="protein sequence ID" value="KAK6327499.1"/>
    <property type="molecule type" value="Genomic_DNA"/>
</dbReference>
<evidence type="ECO:0000256" key="4">
    <source>
        <dbReference type="ARBA" id="ARBA00022989"/>
    </source>
</evidence>
<dbReference type="GO" id="GO:0005765">
    <property type="term" value="C:lysosomal membrane"/>
    <property type="evidence" value="ECO:0007669"/>
    <property type="project" value="UniProtKB-SubCell"/>
</dbReference>
<evidence type="ECO:0000256" key="10">
    <source>
        <dbReference type="ARBA" id="ARBA00044960"/>
    </source>
</evidence>
<evidence type="ECO:0000256" key="5">
    <source>
        <dbReference type="ARBA" id="ARBA00023136"/>
    </source>
</evidence>
<proteinExistence type="inferred from homology"/>
<accession>A0AAN8R922</accession>
<evidence type="ECO:0000256" key="1">
    <source>
        <dbReference type="ARBA" id="ARBA00010599"/>
    </source>
</evidence>
<dbReference type="AlphaFoldDB" id="A0AAN8R922"/>
<keyword evidence="6" id="KW-0325">Glycoprotein</keyword>
<evidence type="ECO:0000256" key="6">
    <source>
        <dbReference type="ARBA" id="ARBA00023180"/>
    </source>
</evidence>
<organism evidence="12 13">
    <name type="scientific">Coregonus suidteri</name>
    <dbReference type="NCBI Taxonomy" id="861788"/>
    <lineage>
        <taxon>Eukaryota</taxon>
        <taxon>Metazoa</taxon>
        <taxon>Chordata</taxon>
        <taxon>Craniata</taxon>
        <taxon>Vertebrata</taxon>
        <taxon>Euteleostomi</taxon>
        <taxon>Actinopterygii</taxon>
        <taxon>Neopterygii</taxon>
        <taxon>Teleostei</taxon>
        <taxon>Protacanthopterygii</taxon>
        <taxon>Salmoniformes</taxon>
        <taxon>Salmonidae</taxon>
        <taxon>Coregoninae</taxon>
        <taxon>Coregonus</taxon>
    </lineage>
</organism>
<evidence type="ECO:0000256" key="8">
    <source>
        <dbReference type="ARBA" id="ARBA00024176"/>
    </source>
</evidence>
<comment type="similarity">
    <text evidence="1">Belongs to the GLMP family.</text>
</comment>
<keyword evidence="2 11" id="KW-0812">Transmembrane</keyword>
<evidence type="ECO:0000313" key="12">
    <source>
        <dbReference type="EMBL" id="KAK6327499.1"/>
    </source>
</evidence>
<keyword evidence="13" id="KW-1185">Reference proteome</keyword>
<evidence type="ECO:0000256" key="9">
    <source>
        <dbReference type="ARBA" id="ARBA00024189"/>
    </source>
</evidence>
<dbReference type="InterPro" id="IPR029382">
    <property type="entry name" value="NCU-G1"/>
</dbReference>
<dbReference type="Proteomes" id="UP001356427">
    <property type="component" value="Unassembled WGS sequence"/>
</dbReference>
<keyword evidence="5 11" id="KW-0472">Membrane</keyword>
<sequence>MNRVDVLRSIDDGYTPSIFKVSHPASPLRPGAGLFWRGASDHRSDHPFYNTTNYLSWTVLVGLYSPPVDSFSPLVLVIMAVGLGTPMLIILLGGPMNRHTSAQFFKSYLDLTYRIGLNAYK</sequence>
<reference evidence="12 13" key="1">
    <citation type="submission" date="2021-04" db="EMBL/GenBank/DDBJ databases">
        <authorList>
            <person name="De Guttry C."/>
            <person name="Zahm M."/>
            <person name="Klopp C."/>
            <person name="Cabau C."/>
            <person name="Louis A."/>
            <person name="Berthelot C."/>
            <person name="Parey E."/>
            <person name="Roest Crollius H."/>
            <person name="Montfort J."/>
            <person name="Robinson-Rechavi M."/>
            <person name="Bucao C."/>
            <person name="Bouchez O."/>
            <person name="Gislard M."/>
            <person name="Lluch J."/>
            <person name="Milhes M."/>
            <person name="Lampietro C."/>
            <person name="Lopez Roques C."/>
            <person name="Donnadieu C."/>
            <person name="Braasch I."/>
            <person name="Desvignes T."/>
            <person name="Postlethwait J."/>
            <person name="Bobe J."/>
            <person name="Wedekind C."/>
            <person name="Guiguen Y."/>
        </authorList>
    </citation>
    <scope>NUCLEOTIDE SEQUENCE [LARGE SCALE GENOMIC DNA]</scope>
    <source>
        <strain evidence="12">Cs_M1</strain>
        <tissue evidence="12">Blood</tissue>
    </source>
</reference>
<evidence type="ECO:0000256" key="3">
    <source>
        <dbReference type="ARBA" id="ARBA00022729"/>
    </source>
</evidence>
<keyword evidence="3" id="KW-0732">Signal</keyword>